<sequence>MHSLIPLSLLLFLPLQSYAFGVHFEVRVTHPSGNHARLSKRANATIPISNTGNAQYVANITLGGVQLPVLLDTGSSDLWVHFPGTPPSTKDTGKATTLAYAVGKAHGDINTAVLQFDNYTVQDQAFLMVTDTSTFTTDLSTQGFSGLLGLGPNEGSVIRDQIDSSAGDSMLTRIFSEDLTSQNYISFLLDRKGDPGDAFTGQFTISQLVPGFENITSMPKLDVKEVNLLLNANQHWQALTDKSNGLVGPDGQQITVPSLVLKAPKGQFVAVFDSGFTFSQVPRAVSDQIYGRVKGAIYDSTNEWWTVPCGQYLNISFSFGGQIYPIHPLDTVDDNFNQFDATGNKVCIGTFQPITSAFSMFGQYDMILGMSFLRNTYTLLDFGNWIDGSSSNQDNPYIQLASVTSSSSARDDFIKVRLGGVDTTSDPQWQLLPSSQMQHSPISAAEKKKMYQEAVLSKWPYILAGCLIIVLGSVGWCVWRCCCRGKRRGSKKNKNKGMFTQEPESEAYLPLEEPHHRVGSHSSLALGQGMNSPYSMAAPPSVHHSQHPSYGSGGGGPGYRGY</sequence>
<organism evidence="1 2">
    <name type="scientific">Pluteus cervinus</name>
    <dbReference type="NCBI Taxonomy" id="181527"/>
    <lineage>
        <taxon>Eukaryota</taxon>
        <taxon>Fungi</taxon>
        <taxon>Dikarya</taxon>
        <taxon>Basidiomycota</taxon>
        <taxon>Agaricomycotina</taxon>
        <taxon>Agaricomycetes</taxon>
        <taxon>Agaricomycetidae</taxon>
        <taxon>Agaricales</taxon>
        <taxon>Pluteineae</taxon>
        <taxon>Pluteaceae</taxon>
        <taxon>Pluteus</taxon>
    </lineage>
</organism>
<proteinExistence type="predicted"/>
<protein>
    <submittedName>
        <fullName evidence="1">Acid protease</fullName>
    </submittedName>
</protein>
<accession>A0ACD3AZH3</accession>
<keyword evidence="1" id="KW-0645">Protease</keyword>
<name>A0ACD3AZH3_9AGAR</name>
<gene>
    <name evidence="1" type="ORF">BDN72DRAFT_838305</name>
</gene>
<evidence type="ECO:0000313" key="2">
    <source>
        <dbReference type="Proteomes" id="UP000308600"/>
    </source>
</evidence>
<dbReference type="Proteomes" id="UP000308600">
    <property type="component" value="Unassembled WGS sequence"/>
</dbReference>
<evidence type="ECO:0000313" key="1">
    <source>
        <dbReference type="EMBL" id="TFK70925.1"/>
    </source>
</evidence>
<dbReference type="EMBL" id="ML208305">
    <property type="protein sequence ID" value="TFK70925.1"/>
    <property type="molecule type" value="Genomic_DNA"/>
</dbReference>
<keyword evidence="2" id="KW-1185">Reference proteome</keyword>
<keyword evidence="1" id="KW-0378">Hydrolase</keyword>
<reference evidence="1 2" key="1">
    <citation type="journal article" date="2019" name="Nat. Ecol. Evol.">
        <title>Megaphylogeny resolves global patterns of mushroom evolution.</title>
        <authorList>
            <person name="Varga T."/>
            <person name="Krizsan K."/>
            <person name="Foldi C."/>
            <person name="Dima B."/>
            <person name="Sanchez-Garcia M."/>
            <person name="Sanchez-Ramirez S."/>
            <person name="Szollosi G.J."/>
            <person name="Szarkandi J.G."/>
            <person name="Papp V."/>
            <person name="Albert L."/>
            <person name="Andreopoulos W."/>
            <person name="Angelini C."/>
            <person name="Antonin V."/>
            <person name="Barry K.W."/>
            <person name="Bougher N.L."/>
            <person name="Buchanan P."/>
            <person name="Buyck B."/>
            <person name="Bense V."/>
            <person name="Catcheside P."/>
            <person name="Chovatia M."/>
            <person name="Cooper J."/>
            <person name="Damon W."/>
            <person name="Desjardin D."/>
            <person name="Finy P."/>
            <person name="Geml J."/>
            <person name="Haridas S."/>
            <person name="Hughes K."/>
            <person name="Justo A."/>
            <person name="Karasinski D."/>
            <person name="Kautmanova I."/>
            <person name="Kiss B."/>
            <person name="Kocsube S."/>
            <person name="Kotiranta H."/>
            <person name="LaButti K.M."/>
            <person name="Lechner B.E."/>
            <person name="Liimatainen K."/>
            <person name="Lipzen A."/>
            <person name="Lukacs Z."/>
            <person name="Mihaltcheva S."/>
            <person name="Morgado L.N."/>
            <person name="Niskanen T."/>
            <person name="Noordeloos M.E."/>
            <person name="Ohm R.A."/>
            <person name="Ortiz-Santana B."/>
            <person name="Ovrebo C."/>
            <person name="Racz N."/>
            <person name="Riley R."/>
            <person name="Savchenko A."/>
            <person name="Shiryaev A."/>
            <person name="Soop K."/>
            <person name="Spirin V."/>
            <person name="Szebenyi C."/>
            <person name="Tomsovsky M."/>
            <person name="Tulloss R.E."/>
            <person name="Uehling J."/>
            <person name="Grigoriev I.V."/>
            <person name="Vagvolgyi C."/>
            <person name="Papp T."/>
            <person name="Martin F.M."/>
            <person name="Miettinen O."/>
            <person name="Hibbett D.S."/>
            <person name="Nagy L.G."/>
        </authorList>
    </citation>
    <scope>NUCLEOTIDE SEQUENCE [LARGE SCALE GENOMIC DNA]</scope>
    <source>
        <strain evidence="1 2">NL-1719</strain>
    </source>
</reference>